<reference evidence="8" key="2">
    <citation type="submission" date="2020-09" db="EMBL/GenBank/DDBJ databases">
        <title>Reference genome assembly for Australian Ascochyta lentis isolate Al4.</title>
        <authorList>
            <person name="Lee R.C."/>
            <person name="Farfan-Caceres L.M."/>
            <person name="Debler J.W."/>
            <person name="Williams A.H."/>
            <person name="Henares B.M."/>
        </authorList>
    </citation>
    <scope>NUCLEOTIDE SEQUENCE</scope>
    <source>
        <strain evidence="8">Al4</strain>
    </source>
</reference>
<sequence length="248" mass="27755">MARPSHEQHASMLHNCMRHQLHPDSEEAVQIERKRVAQELQPFEYHGLSIATPHVSSEHLDASIRARQTSNRNSTASNAPLQDRESLESYATTQPDVPCSTSSSLREKHWYSSVVKFWTTHVSLTIDEGAHRDHLALERTFLGYLRTSLILVMTGVIIAQLFRIQRAENPNPKIGFYVIGEPLSVAFIGMAIFVLLVGAMRFWRLQDALVRGKAIAGGWEVFVIMGMSALLLVATFALILAVNIDKAL</sequence>
<feature type="transmembrane region" description="Helical" evidence="6">
    <location>
        <begin position="141"/>
        <end position="162"/>
    </location>
</feature>
<evidence type="ECO:0000259" key="7">
    <source>
        <dbReference type="Pfam" id="PF02656"/>
    </source>
</evidence>
<dbReference type="EMBL" id="RZGK01000004">
    <property type="protein sequence ID" value="KAF9699464.1"/>
    <property type="molecule type" value="Genomic_DNA"/>
</dbReference>
<evidence type="ECO:0000256" key="5">
    <source>
        <dbReference type="SAM" id="MobiDB-lite"/>
    </source>
</evidence>
<feature type="transmembrane region" description="Helical" evidence="6">
    <location>
        <begin position="174"/>
        <end position="200"/>
    </location>
</feature>
<reference evidence="8" key="1">
    <citation type="submission" date="2018-12" db="EMBL/GenBank/DDBJ databases">
        <authorList>
            <person name="Syme R.A."/>
            <person name="Farfan-Caceres L."/>
            <person name="Lichtenzveig J."/>
        </authorList>
    </citation>
    <scope>NUCLEOTIDE SEQUENCE</scope>
    <source>
        <strain evidence="8">Al4</strain>
    </source>
</reference>
<keyword evidence="2 6" id="KW-0812">Transmembrane</keyword>
<evidence type="ECO:0000256" key="2">
    <source>
        <dbReference type="ARBA" id="ARBA00022692"/>
    </source>
</evidence>
<feature type="compositionally biased region" description="Polar residues" evidence="5">
    <location>
        <begin position="66"/>
        <end position="80"/>
    </location>
</feature>
<name>A0A8H7J9K0_9PLEO</name>
<dbReference type="PANTHER" id="PTHR34187">
    <property type="entry name" value="FGR18P"/>
    <property type="match status" value="1"/>
</dbReference>
<keyword evidence="9" id="KW-1185">Reference proteome</keyword>
<evidence type="ECO:0000256" key="4">
    <source>
        <dbReference type="ARBA" id="ARBA00023136"/>
    </source>
</evidence>
<dbReference type="Pfam" id="PF02656">
    <property type="entry name" value="DUF202"/>
    <property type="match status" value="1"/>
</dbReference>
<comment type="caution">
    <text evidence="8">The sequence shown here is derived from an EMBL/GenBank/DDBJ whole genome shotgun (WGS) entry which is preliminary data.</text>
</comment>
<comment type="subcellular location">
    <subcellularLocation>
        <location evidence="1">Endomembrane system</location>
        <topology evidence="1">Multi-pass membrane protein</topology>
    </subcellularLocation>
</comment>
<gene>
    <name evidence="8" type="ORF">EKO04_002257</name>
</gene>
<protein>
    <recommendedName>
        <fullName evidence="7">DUF202 domain-containing protein</fullName>
    </recommendedName>
</protein>
<dbReference type="PANTHER" id="PTHR34187:SF1">
    <property type="entry name" value="DUF202 DOMAIN-CONTAINING PROTEIN"/>
    <property type="match status" value="1"/>
</dbReference>
<evidence type="ECO:0000313" key="9">
    <source>
        <dbReference type="Proteomes" id="UP000651452"/>
    </source>
</evidence>
<feature type="transmembrane region" description="Helical" evidence="6">
    <location>
        <begin position="221"/>
        <end position="244"/>
    </location>
</feature>
<dbReference type="Proteomes" id="UP000651452">
    <property type="component" value="Unassembled WGS sequence"/>
</dbReference>
<feature type="compositionally biased region" description="Polar residues" evidence="5">
    <location>
        <begin position="89"/>
        <end position="103"/>
    </location>
</feature>
<dbReference type="GO" id="GO:0012505">
    <property type="term" value="C:endomembrane system"/>
    <property type="evidence" value="ECO:0007669"/>
    <property type="project" value="UniProtKB-SubCell"/>
</dbReference>
<evidence type="ECO:0000313" key="8">
    <source>
        <dbReference type="EMBL" id="KAF9699464.1"/>
    </source>
</evidence>
<evidence type="ECO:0000256" key="6">
    <source>
        <dbReference type="SAM" id="Phobius"/>
    </source>
</evidence>
<dbReference type="InterPro" id="IPR003807">
    <property type="entry name" value="DUF202"/>
</dbReference>
<feature type="region of interest" description="Disordered" evidence="5">
    <location>
        <begin position="66"/>
        <end position="103"/>
    </location>
</feature>
<dbReference type="InterPro" id="IPR052053">
    <property type="entry name" value="IM_YidH-like"/>
</dbReference>
<dbReference type="AlphaFoldDB" id="A0A8H7J9K0"/>
<proteinExistence type="predicted"/>
<organism evidence="8 9">
    <name type="scientific">Ascochyta lentis</name>
    <dbReference type="NCBI Taxonomy" id="205686"/>
    <lineage>
        <taxon>Eukaryota</taxon>
        <taxon>Fungi</taxon>
        <taxon>Dikarya</taxon>
        <taxon>Ascomycota</taxon>
        <taxon>Pezizomycotina</taxon>
        <taxon>Dothideomycetes</taxon>
        <taxon>Pleosporomycetidae</taxon>
        <taxon>Pleosporales</taxon>
        <taxon>Pleosporineae</taxon>
        <taxon>Didymellaceae</taxon>
        <taxon>Ascochyta</taxon>
    </lineage>
</organism>
<evidence type="ECO:0000256" key="1">
    <source>
        <dbReference type="ARBA" id="ARBA00004127"/>
    </source>
</evidence>
<dbReference type="OrthoDB" id="199599at2759"/>
<accession>A0A8H7J9K0</accession>
<keyword evidence="3 6" id="KW-1133">Transmembrane helix</keyword>
<feature type="domain" description="DUF202" evidence="7">
    <location>
        <begin position="132"/>
        <end position="207"/>
    </location>
</feature>
<evidence type="ECO:0000256" key="3">
    <source>
        <dbReference type="ARBA" id="ARBA00022989"/>
    </source>
</evidence>
<keyword evidence="4 6" id="KW-0472">Membrane</keyword>